<feature type="repeat" description="PPR" evidence="2">
    <location>
        <begin position="236"/>
        <end position="270"/>
    </location>
</feature>
<dbReference type="Gene3D" id="1.25.40.10">
    <property type="entry name" value="Tetratricopeptide repeat domain"/>
    <property type="match status" value="3"/>
</dbReference>
<dbReference type="NCBIfam" id="TIGR00756">
    <property type="entry name" value="PPR"/>
    <property type="match status" value="4"/>
</dbReference>
<dbReference type="InterPro" id="IPR002885">
    <property type="entry name" value="PPR_rpt"/>
</dbReference>
<dbReference type="AlphaFoldDB" id="A0AAN8UHN8"/>
<dbReference type="FunFam" id="1.25.40.10:FF:000344">
    <property type="entry name" value="Pentatricopeptide repeat-containing protein"/>
    <property type="match status" value="1"/>
</dbReference>
<dbReference type="Pfam" id="PF01535">
    <property type="entry name" value="PPR"/>
    <property type="match status" value="2"/>
</dbReference>
<evidence type="ECO:0000256" key="1">
    <source>
        <dbReference type="ARBA" id="ARBA00022737"/>
    </source>
</evidence>
<dbReference type="PROSITE" id="PS51375">
    <property type="entry name" value="PPR"/>
    <property type="match status" value="3"/>
</dbReference>
<dbReference type="Pfam" id="PF12854">
    <property type="entry name" value="PPR_1"/>
    <property type="match status" value="1"/>
</dbReference>
<comment type="caution">
    <text evidence="3">The sequence shown here is derived from an EMBL/GenBank/DDBJ whole genome shotgun (WGS) entry which is preliminary data.</text>
</comment>
<dbReference type="FunFam" id="1.25.40.10:FF:000031">
    <property type="entry name" value="Pentatricopeptide repeat-containing protein mitochondrial"/>
    <property type="match status" value="1"/>
</dbReference>
<accession>A0AAN8UHN8</accession>
<dbReference type="InterPro" id="IPR046960">
    <property type="entry name" value="PPR_At4g14850-like_plant"/>
</dbReference>
<proteinExistence type="predicted"/>
<keyword evidence="4" id="KW-1185">Reference proteome</keyword>
<reference evidence="3 4" key="1">
    <citation type="submission" date="2023-12" db="EMBL/GenBank/DDBJ databases">
        <title>A high-quality genome assembly for Dillenia turbinata (Dilleniales).</title>
        <authorList>
            <person name="Chanderbali A."/>
        </authorList>
    </citation>
    <scope>NUCLEOTIDE SEQUENCE [LARGE SCALE GENOMIC DNA]</scope>
    <source>
        <strain evidence="3">LSX21</strain>
        <tissue evidence="3">Leaf</tissue>
    </source>
</reference>
<evidence type="ECO:0000313" key="3">
    <source>
        <dbReference type="EMBL" id="KAK6916988.1"/>
    </source>
</evidence>
<dbReference type="Pfam" id="PF13041">
    <property type="entry name" value="PPR_2"/>
    <property type="match status" value="1"/>
</dbReference>
<dbReference type="InterPro" id="IPR011990">
    <property type="entry name" value="TPR-like_helical_dom_sf"/>
</dbReference>
<dbReference type="PANTHER" id="PTHR47926:SF347">
    <property type="entry name" value="PENTATRICOPEPTIDE REPEAT-CONTAINING PROTEIN"/>
    <property type="match status" value="1"/>
</dbReference>
<protein>
    <submittedName>
        <fullName evidence="3">E motif</fullName>
    </submittedName>
</protein>
<gene>
    <name evidence="3" type="ORF">RJ641_017739</name>
</gene>
<feature type="repeat" description="PPR" evidence="2">
    <location>
        <begin position="339"/>
        <end position="373"/>
    </location>
</feature>
<dbReference type="GO" id="GO:0009451">
    <property type="term" value="P:RNA modification"/>
    <property type="evidence" value="ECO:0007669"/>
    <property type="project" value="InterPro"/>
</dbReference>
<dbReference type="GO" id="GO:0003723">
    <property type="term" value="F:RNA binding"/>
    <property type="evidence" value="ECO:0007669"/>
    <property type="project" value="InterPro"/>
</dbReference>
<dbReference type="InterPro" id="IPR046848">
    <property type="entry name" value="E_motif"/>
</dbReference>
<sequence length="447" mass="49431">MPFNVNIVWLWNQVDQIRTHIIKVPNHKIFFNSILGHLTRSSTPQFVFPLYNQMLQNPNSHDHFTFTHALKACSLLNDFHKCLEIHAHVIKSGHYADIFIQNSILYFHVAIRNDIPAARQLFDEMPLPDVVSWTSIISGLCKFCRLEEALLTFSSMMHQHEDLDLESNAATLVSVISACCGLKATKLGKAVHGFILKSDYVSWHNIILENAMLDFYVSCGPLDGARYLFGTMPKRDVVSWTILVGGLAQRGFCQEAVKTFQDMVQLGEAMPNEATIVNALSACSSLGALSLGQWVHSYLSAREDLTVDGTIGNALINMYAKCGDIVMAITVFKMIKCKDIVSWSTIISGLAMNGHGVHAIQLFSLMLVHGIPLDDVTFLGLLSACSHGGLVDQGLLKTGSVAGGIYALLSNTYAISESWDDANKIRDEMKLMGMKKMGGYSWIEANP</sequence>
<organism evidence="3 4">
    <name type="scientific">Dillenia turbinata</name>
    <dbReference type="NCBI Taxonomy" id="194707"/>
    <lineage>
        <taxon>Eukaryota</taxon>
        <taxon>Viridiplantae</taxon>
        <taxon>Streptophyta</taxon>
        <taxon>Embryophyta</taxon>
        <taxon>Tracheophyta</taxon>
        <taxon>Spermatophyta</taxon>
        <taxon>Magnoliopsida</taxon>
        <taxon>eudicotyledons</taxon>
        <taxon>Gunneridae</taxon>
        <taxon>Pentapetalae</taxon>
        <taxon>Dilleniales</taxon>
        <taxon>Dilleniaceae</taxon>
        <taxon>Dillenia</taxon>
    </lineage>
</organism>
<dbReference type="EMBL" id="JBAMMX010000023">
    <property type="protein sequence ID" value="KAK6916988.1"/>
    <property type="molecule type" value="Genomic_DNA"/>
</dbReference>
<evidence type="ECO:0000256" key="2">
    <source>
        <dbReference type="PROSITE-ProRule" id="PRU00708"/>
    </source>
</evidence>
<dbReference type="Proteomes" id="UP001370490">
    <property type="component" value="Unassembled WGS sequence"/>
</dbReference>
<feature type="repeat" description="PPR" evidence="2">
    <location>
        <begin position="129"/>
        <end position="163"/>
    </location>
</feature>
<name>A0AAN8UHN8_9MAGN</name>
<dbReference type="PANTHER" id="PTHR47926">
    <property type="entry name" value="PENTATRICOPEPTIDE REPEAT-CONTAINING PROTEIN"/>
    <property type="match status" value="1"/>
</dbReference>
<dbReference type="Pfam" id="PF20431">
    <property type="entry name" value="E_motif"/>
    <property type="match status" value="1"/>
</dbReference>
<keyword evidence="1" id="KW-0677">Repeat</keyword>
<evidence type="ECO:0000313" key="4">
    <source>
        <dbReference type="Proteomes" id="UP001370490"/>
    </source>
</evidence>